<organism evidence="2 3">
    <name type="scientific">Parelaphostrongylus tenuis</name>
    <name type="common">Meningeal worm</name>
    <dbReference type="NCBI Taxonomy" id="148309"/>
    <lineage>
        <taxon>Eukaryota</taxon>
        <taxon>Metazoa</taxon>
        <taxon>Ecdysozoa</taxon>
        <taxon>Nematoda</taxon>
        <taxon>Chromadorea</taxon>
        <taxon>Rhabditida</taxon>
        <taxon>Rhabditina</taxon>
        <taxon>Rhabditomorpha</taxon>
        <taxon>Strongyloidea</taxon>
        <taxon>Metastrongylidae</taxon>
        <taxon>Parelaphostrongylus</taxon>
    </lineage>
</organism>
<accession>A0AAD5MF97</accession>
<dbReference type="PANTHER" id="PTHR24020:SF84">
    <property type="entry name" value="VWFA DOMAIN-CONTAINING PROTEIN"/>
    <property type="match status" value="1"/>
</dbReference>
<evidence type="ECO:0000259" key="1">
    <source>
        <dbReference type="PROSITE" id="PS50234"/>
    </source>
</evidence>
<evidence type="ECO:0000313" key="3">
    <source>
        <dbReference type="Proteomes" id="UP001196413"/>
    </source>
</evidence>
<dbReference type="PRINTS" id="PR00453">
    <property type="entry name" value="VWFADOMAIN"/>
</dbReference>
<comment type="caution">
    <text evidence="2">The sequence shown here is derived from an EMBL/GenBank/DDBJ whole genome shotgun (WGS) entry which is preliminary data.</text>
</comment>
<sequence>MARCIIRAQPLDLIFILDSSGSLRDQFQDEIDVIRRIIKHVTIGDTATRVMLVQFSGTQHLEFNFHQFTTRDELLAALDVLRHVSGITRIGGAIEFTLEALKDPANGMRDSSVPKIVYILSDGRTHDYPKDLEMVGSFEEARYKIVTNANLQTLEARFDPYHGTETCEKVPACVKGSDKPVDLALVIDASESLYQLFQEQVHFAIKRISSPDHLLGQNVHSLQVQRSTIRQQFGSDCSSEHTLRSIKGTTSTDLALKDTLDLLTSRDPNDGVRAGVPKLVIILTDGHSARSPKEIADEMRAKGITILAISVTPEPRIDINELIDIAGGQARVFTPRNAHVRLFTA</sequence>
<dbReference type="CDD" id="cd01450">
    <property type="entry name" value="vWFA_subfamily_ECM"/>
    <property type="match status" value="1"/>
</dbReference>
<evidence type="ECO:0000313" key="2">
    <source>
        <dbReference type="EMBL" id="KAJ1357497.1"/>
    </source>
</evidence>
<feature type="domain" description="VWFA" evidence="1">
    <location>
        <begin position="12"/>
        <end position="201"/>
    </location>
</feature>
<proteinExistence type="predicted"/>
<dbReference type="InterPro" id="IPR036465">
    <property type="entry name" value="vWFA_dom_sf"/>
</dbReference>
<dbReference type="InterPro" id="IPR050525">
    <property type="entry name" value="ECM_Assembly_Org"/>
</dbReference>
<protein>
    <recommendedName>
        <fullName evidence="1">VWFA domain-containing protein</fullName>
    </recommendedName>
</protein>
<dbReference type="EMBL" id="JAHQIW010003160">
    <property type="protein sequence ID" value="KAJ1357497.1"/>
    <property type="molecule type" value="Genomic_DNA"/>
</dbReference>
<dbReference type="PANTHER" id="PTHR24020">
    <property type="entry name" value="COLLAGEN ALPHA"/>
    <property type="match status" value="1"/>
</dbReference>
<dbReference type="Pfam" id="PF00092">
    <property type="entry name" value="VWA"/>
    <property type="match status" value="2"/>
</dbReference>
<dbReference type="SUPFAM" id="SSF53300">
    <property type="entry name" value="vWA-like"/>
    <property type="match status" value="2"/>
</dbReference>
<feature type="domain" description="VWFA" evidence="1">
    <location>
        <begin position="248"/>
        <end position="345"/>
    </location>
</feature>
<dbReference type="Proteomes" id="UP001196413">
    <property type="component" value="Unassembled WGS sequence"/>
</dbReference>
<reference evidence="2" key="1">
    <citation type="submission" date="2021-06" db="EMBL/GenBank/DDBJ databases">
        <title>Parelaphostrongylus tenuis whole genome reference sequence.</title>
        <authorList>
            <person name="Garwood T.J."/>
            <person name="Larsen P.A."/>
            <person name="Fountain-Jones N.M."/>
            <person name="Garbe J.R."/>
            <person name="Macchietto M.G."/>
            <person name="Kania S.A."/>
            <person name="Gerhold R.W."/>
            <person name="Richards J.E."/>
            <person name="Wolf T.M."/>
        </authorList>
    </citation>
    <scope>NUCLEOTIDE SEQUENCE</scope>
    <source>
        <strain evidence="2">MNPRO001-30</strain>
        <tissue evidence="2">Meninges</tissue>
    </source>
</reference>
<keyword evidence="3" id="KW-1185">Reference proteome</keyword>
<dbReference type="Gene3D" id="3.40.50.410">
    <property type="entry name" value="von Willebrand factor, type A domain"/>
    <property type="match status" value="2"/>
</dbReference>
<name>A0AAD5MF97_PARTN</name>
<dbReference type="SMART" id="SM00327">
    <property type="entry name" value="VWA"/>
    <property type="match status" value="2"/>
</dbReference>
<dbReference type="InterPro" id="IPR002035">
    <property type="entry name" value="VWF_A"/>
</dbReference>
<dbReference type="PROSITE" id="PS50234">
    <property type="entry name" value="VWFA"/>
    <property type="match status" value="2"/>
</dbReference>
<dbReference type="AlphaFoldDB" id="A0AAD5MF97"/>
<gene>
    <name evidence="2" type="ORF">KIN20_015659</name>
</gene>